<evidence type="ECO:0000313" key="2">
    <source>
        <dbReference type="Proteomes" id="UP000821865"/>
    </source>
</evidence>
<dbReference type="Proteomes" id="UP000821865">
    <property type="component" value="Chromosome 9"/>
</dbReference>
<comment type="caution">
    <text evidence="1">The sequence shown here is derived from an EMBL/GenBank/DDBJ whole genome shotgun (WGS) entry which is preliminary data.</text>
</comment>
<gene>
    <name evidence="1" type="ORF">HPB49_012250</name>
</gene>
<name>A0ACB8C3J2_DERSI</name>
<organism evidence="1 2">
    <name type="scientific">Dermacentor silvarum</name>
    <name type="common">Tick</name>
    <dbReference type="NCBI Taxonomy" id="543639"/>
    <lineage>
        <taxon>Eukaryota</taxon>
        <taxon>Metazoa</taxon>
        <taxon>Ecdysozoa</taxon>
        <taxon>Arthropoda</taxon>
        <taxon>Chelicerata</taxon>
        <taxon>Arachnida</taxon>
        <taxon>Acari</taxon>
        <taxon>Parasitiformes</taxon>
        <taxon>Ixodida</taxon>
        <taxon>Ixodoidea</taxon>
        <taxon>Ixodidae</taxon>
        <taxon>Rhipicephalinae</taxon>
        <taxon>Dermacentor</taxon>
    </lineage>
</organism>
<keyword evidence="2" id="KW-1185">Reference proteome</keyword>
<reference evidence="1" key="1">
    <citation type="submission" date="2020-05" db="EMBL/GenBank/DDBJ databases">
        <title>Large-scale comparative analyses of tick genomes elucidate their genetic diversity and vector capacities.</title>
        <authorList>
            <person name="Jia N."/>
            <person name="Wang J."/>
            <person name="Shi W."/>
            <person name="Du L."/>
            <person name="Sun Y."/>
            <person name="Zhan W."/>
            <person name="Jiang J."/>
            <person name="Wang Q."/>
            <person name="Zhang B."/>
            <person name="Ji P."/>
            <person name="Sakyi L.B."/>
            <person name="Cui X."/>
            <person name="Yuan T."/>
            <person name="Jiang B."/>
            <person name="Yang W."/>
            <person name="Lam T.T.-Y."/>
            <person name="Chang Q."/>
            <person name="Ding S."/>
            <person name="Wang X."/>
            <person name="Zhu J."/>
            <person name="Ruan X."/>
            <person name="Zhao L."/>
            <person name="Wei J."/>
            <person name="Que T."/>
            <person name="Du C."/>
            <person name="Cheng J."/>
            <person name="Dai P."/>
            <person name="Han X."/>
            <person name="Huang E."/>
            <person name="Gao Y."/>
            <person name="Liu J."/>
            <person name="Shao H."/>
            <person name="Ye R."/>
            <person name="Li L."/>
            <person name="Wei W."/>
            <person name="Wang X."/>
            <person name="Wang C."/>
            <person name="Yang T."/>
            <person name="Huo Q."/>
            <person name="Li W."/>
            <person name="Guo W."/>
            <person name="Chen H."/>
            <person name="Zhou L."/>
            <person name="Ni X."/>
            <person name="Tian J."/>
            <person name="Zhou Y."/>
            <person name="Sheng Y."/>
            <person name="Liu T."/>
            <person name="Pan Y."/>
            <person name="Xia L."/>
            <person name="Li J."/>
            <person name="Zhao F."/>
            <person name="Cao W."/>
        </authorList>
    </citation>
    <scope>NUCLEOTIDE SEQUENCE</scope>
    <source>
        <strain evidence="1">Dsil-2018</strain>
    </source>
</reference>
<sequence>MAQHRNTIWQWNCRGCSRKRAVLQLFLTNGDKLEVMVLKECGKNAKLASYKSYAGRWDNTQVVTLVKRNVTVLQHETGSMQMDHVLIELVPRRYFSSSHEQARNVNWHAFRDSWSGQDGIEDVDEWSTGVIQSVHDATEEIEGDENQERVDRHMMNLWRKKQELNLRLAQKRGDRNFRRQLAALNKEIEQYALTLTK</sequence>
<dbReference type="EMBL" id="CM023478">
    <property type="protein sequence ID" value="KAH7933408.1"/>
    <property type="molecule type" value="Genomic_DNA"/>
</dbReference>
<protein>
    <submittedName>
        <fullName evidence="1">Uncharacterized protein</fullName>
    </submittedName>
</protein>
<evidence type="ECO:0000313" key="1">
    <source>
        <dbReference type="EMBL" id="KAH7933408.1"/>
    </source>
</evidence>
<proteinExistence type="predicted"/>
<accession>A0ACB8C3J2</accession>